<keyword evidence="3" id="KW-1185">Reference proteome</keyword>
<accession>A0AAV4GY16</accession>
<reference evidence="2 3" key="1">
    <citation type="journal article" date="2021" name="Elife">
        <title>Chloroplast acquisition without the gene transfer in kleptoplastic sea slugs, Plakobranchus ocellatus.</title>
        <authorList>
            <person name="Maeda T."/>
            <person name="Takahashi S."/>
            <person name="Yoshida T."/>
            <person name="Shimamura S."/>
            <person name="Takaki Y."/>
            <person name="Nagai Y."/>
            <person name="Toyoda A."/>
            <person name="Suzuki Y."/>
            <person name="Arimoto A."/>
            <person name="Ishii H."/>
            <person name="Satoh N."/>
            <person name="Nishiyama T."/>
            <person name="Hasebe M."/>
            <person name="Maruyama T."/>
            <person name="Minagawa J."/>
            <person name="Obokata J."/>
            <person name="Shigenobu S."/>
        </authorList>
    </citation>
    <scope>NUCLEOTIDE SEQUENCE [LARGE SCALE GENOMIC DNA]</scope>
</reference>
<organism evidence="2 3">
    <name type="scientific">Elysia marginata</name>
    <dbReference type="NCBI Taxonomy" id="1093978"/>
    <lineage>
        <taxon>Eukaryota</taxon>
        <taxon>Metazoa</taxon>
        <taxon>Spiralia</taxon>
        <taxon>Lophotrochozoa</taxon>
        <taxon>Mollusca</taxon>
        <taxon>Gastropoda</taxon>
        <taxon>Heterobranchia</taxon>
        <taxon>Euthyneura</taxon>
        <taxon>Panpulmonata</taxon>
        <taxon>Sacoglossa</taxon>
        <taxon>Placobranchoidea</taxon>
        <taxon>Plakobranchidae</taxon>
        <taxon>Elysia</taxon>
    </lineage>
</organism>
<dbReference type="Proteomes" id="UP000762676">
    <property type="component" value="Unassembled WGS sequence"/>
</dbReference>
<gene>
    <name evidence="2" type="ORF">ElyMa_006123500</name>
</gene>
<evidence type="ECO:0000256" key="1">
    <source>
        <dbReference type="SAM" id="MobiDB-lite"/>
    </source>
</evidence>
<protein>
    <submittedName>
        <fullName evidence="2">Uncharacterized protein</fullName>
    </submittedName>
</protein>
<dbReference type="AlphaFoldDB" id="A0AAV4GY16"/>
<comment type="caution">
    <text evidence="2">The sequence shown here is derived from an EMBL/GenBank/DDBJ whole genome shotgun (WGS) entry which is preliminary data.</text>
</comment>
<feature type="region of interest" description="Disordered" evidence="1">
    <location>
        <begin position="1"/>
        <end position="59"/>
    </location>
</feature>
<sequence>MISESPPSPSLTTPHNSSNAFQLQAQPAESRFEPLTCRSESQEPTTRPQRHTTVAMLSN</sequence>
<dbReference type="EMBL" id="BMAT01012303">
    <property type="protein sequence ID" value="GFR89406.1"/>
    <property type="molecule type" value="Genomic_DNA"/>
</dbReference>
<proteinExistence type="predicted"/>
<name>A0AAV4GY16_9GAST</name>
<feature type="compositionally biased region" description="Low complexity" evidence="1">
    <location>
        <begin position="1"/>
        <end position="19"/>
    </location>
</feature>
<evidence type="ECO:0000313" key="2">
    <source>
        <dbReference type="EMBL" id="GFR89406.1"/>
    </source>
</evidence>
<evidence type="ECO:0000313" key="3">
    <source>
        <dbReference type="Proteomes" id="UP000762676"/>
    </source>
</evidence>
<feature type="compositionally biased region" description="Polar residues" evidence="1">
    <location>
        <begin position="38"/>
        <end position="59"/>
    </location>
</feature>